<dbReference type="STRING" id="1679170.AC625_16905"/>
<gene>
    <name evidence="1" type="ORF">AC625_16905</name>
</gene>
<name>A0A0K9GXN6_9BACI</name>
<organism evidence="1 2">
    <name type="scientific">Peribacillus loiseleuriae</name>
    <dbReference type="NCBI Taxonomy" id="1679170"/>
    <lineage>
        <taxon>Bacteria</taxon>
        <taxon>Bacillati</taxon>
        <taxon>Bacillota</taxon>
        <taxon>Bacilli</taxon>
        <taxon>Bacillales</taxon>
        <taxon>Bacillaceae</taxon>
        <taxon>Peribacillus</taxon>
    </lineage>
</organism>
<dbReference type="AlphaFoldDB" id="A0A0K9GXN6"/>
<dbReference type="Proteomes" id="UP000037146">
    <property type="component" value="Unassembled WGS sequence"/>
</dbReference>
<dbReference type="PATRIC" id="fig|1679170.3.peg.3837"/>
<reference evidence="2" key="1">
    <citation type="submission" date="2015-07" db="EMBL/GenBank/DDBJ databases">
        <title>Genome sequencing project for genomic taxonomy and phylogenomics of Bacillus-like bacteria.</title>
        <authorList>
            <person name="Liu B."/>
            <person name="Wang J."/>
            <person name="Zhu Y."/>
            <person name="Liu G."/>
            <person name="Chen Q."/>
            <person name="Chen Z."/>
            <person name="Lan J."/>
            <person name="Che J."/>
            <person name="Ge C."/>
            <person name="Shi H."/>
            <person name="Pan Z."/>
            <person name="Liu X."/>
        </authorList>
    </citation>
    <scope>NUCLEOTIDE SEQUENCE [LARGE SCALE GENOMIC DNA]</scope>
    <source>
        <strain evidence="2">FJAT-27997</strain>
    </source>
</reference>
<evidence type="ECO:0000313" key="2">
    <source>
        <dbReference type="Proteomes" id="UP000037146"/>
    </source>
</evidence>
<comment type="caution">
    <text evidence="1">The sequence shown here is derived from an EMBL/GenBank/DDBJ whole genome shotgun (WGS) entry which is preliminary data.</text>
</comment>
<keyword evidence="2" id="KW-1185">Reference proteome</keyword>
<protein>
    <submittedName>
        <fullName evidence="1">Uncharacterized protein</fullName>
    </submittedName>
</protein>
<proteinExistence type="predicted"/>
<accession>A0A0K9GXN6</accession>
<evidence type="ECO:0000313" key="1">
    <source>
        <dbReference type="EMBL" id="KMY51002.1"/>
    </source>
</evidence>
<sequence>MALARKSQISLKVSIPVRKFEMRLVKYEMADLSDTSGYRNFQISLKIALRFGVVGSFRKNTISKRNFYIKKITKLLFTLSLL</sequence>
<dbReference type="EMBL" id="LFZW01000001">
    <property type="protein sequence ID" value="KMY51002.1"/>
    <property type="molecule type" value="Genomic_DNA"/>
</dbReference>